<dbReference type="SUPFAM" id="SSF52980">
    <property type="entry name" value="Restriction endonuclease-like"/>
    <property type="match status" value="1"/>
</dbReference>
<dbReference type="OrthoDB" id="9812968at2"/>
<evidence type="ECO:0000313" key="3">
    <source>
        <dbReference type="EMBL" id="APG62462.1"/>
    </source>
</evidence>
<dbReference type="InterPro" id="IPR011335">
    <property type="entry name" value="Restrct_endonuc-II-like"/>
</dbReference>
<dbReference type="NCBIfam" id="NF009151">
    <property type="entry name" value="PRK12497.1-5"/>
    <property type="match status" value="1"/>
</dbReference>
<dbReference type="GO" id="GO:0003676">
    <property type="term" value="F:nucleic acid binding"/>
    <property type="evidence" value="ECO:0007669"/>
    <property type="project" value="InterPro"/>
</dbReference>
<name>A0A1L3JBF5_9SPHN</name>
<keyword evidence="4" id="KW-1185">Reference proteome</keyword>
<dbReference type="AlphaFoldDB" id="A0A1L3JBF5"/>
<dbReference type="InterPro" id="IPR003509">
    <property type="entry name" value="UPF0102_YraN-like"/>
</dbReference>
<dbReference type="InterPro" id="IPR011856">
    <property type="entry name" value="tRNA_endonuc-like_dom_sf"/>
</dbReference>
<dbReference type="PANTHER" id="PTHR34039">
    <property type="entry name" value="UPF0102 PROTEIN YRAN"/>
    <property type="match status" value="1"/>
</dbReference>
<sequence>MARKLSRIEAENKGRRAEKIAAWWLRLHGWQILTMRAKTPKGEVDIIARRGKSVIFVEVKARDNEQALGTAIGEYQLKRVAAAAQFLIPKYAKNAENIQIDVIWVAPWRLPHHIKNIWHY</sequence>
<organism evidence="3 4">
    <name type="scientific">Sphingorhabdus lutea</name>
    <dbReference type="NCBI Taxonomy" id="1913578"/>
    <lineage>
        <taxon>Bacteria</taxon>
        <taxon>Pseudomonadati</taxon>
        <taxon>Pseudomonadota</taxon>
        <taxon>Alphaproteobacteria</taxon>
        <taxon>Sphingomonadales</taxon>
        <taxon>Sphingomonadaceae</taxon>
        <taxon>Sphingorhabdus</taxon>
    </lineage>
</organism>
<evidence type="ECO:0000256" key="2">
    <source>
        <dbReference type="HAMAP-Rule" id="MF_00048"/>
    </source>
</evidence>
<evidence type="ECO:0000256" key="1">
    <source>
        <dbReference type="ARBA" id="ARBA00006738"/>
    </source>
</evidence>
<accession>A0A1L3JBF5</accession>
<dbReference type="RefSeq" id="WP_072559116.1">
    <property type="nucleotide sequence ID" value="NZ_CP018154.1"/>
</dbReference>
<dbReference type="Proteomes" id="UP000242561">
    <property type="component" value="Chromosome"/>
</dbReference>
<dbReference type="KEGG" id="sphl:LPB140_06295"/>
<comment type="similarity">
    <text evidence="1 2">Belongs to the UPF0102 family.</text>
</comment>
<dbReference type="EMBL" id="CP018154">
    <property type="protein sequence ID" value="APG62462.1"/>
    <property type="molecule type" value="Genomic_DNA"/>
</dbReference>
<dbReference type="Pfam" id="PF02021">
    <property type="entry name" value="UPF0102"/>
    <property type="match status" value="1"/>
</dbReference>
<proteinExistence type="inferred from homology"/>
<gene>
    <name evidence="3" type="ORF">LPB140_06295</name>
</gene>
<dbReference type="STRING" id="1913578.LPB140_06295"/>
<dbReference type="HAMAP" id="MF_00048">
    <property type="entry name" value="UPF0102"/>
    <property type="match status" value="1"/>
</dbReference>
<dbReference type="Gene3D" id="3.40.1350.10">
    <property type="match status" value="1"/>
</dbReference>
<evidence type="ECO:0000313" key="4">
    <source>
        <dbReference type="Proteomes" id="UP000242561"/>
    </source>
</evidence>
<protein>
    <recommendedName>
        <fullName evidence="2">UPF0102 protein LPB140_06295</fullName>
    </recommendedName>
</protein>
<dbReference type="PANTHER" id="PTHR34039:SF1">
    <property type="entry name" value="UPF0102 PROTEIN YRAN"/>
    <property type="match status" value="1"/>
</dbReference>
<reference evidence="3 4" key="1">
    <citation type="submission" date="2016-11" db="EMBL/GenBank/DDBJ databases">
        <title>Sphingorhabdus sp. LPB0140, isolated from marine environment.</title>
        <authorList>
            <person name="Kim E."/>
            <person name="Yi H."/>
        </authorList>
    </citation>
    <scope>NUCLEOTIDE SEQUENCE [LARGE SCALE GENOMIC DNA]</scope>
    <source>
        <strain evidence="3 4">LPB0140</strain>
    </source>
</reference>